<evidence type="ECO:0000256" key="1">
    <source>
        <dbReference type="SAM" id="MobiDB-lite"/>
    </source>
</evidence>
<evidence type="ECO:0000313" key="2">
    <source>
        <dbReference type="EMBL" id="KAJ8439087.1"/>
    </source>
</evidence>
<accession>A0A9Q1K9E3</accession>
<organism evidence="2 3">
    <name type="scientific">Carnegiea gigantea</name>
    <dbReference type="NCBI Taxonomy" id="171969"/>
    <lineage>
        <taxon>Eukaryota</taxon>
        <taxon>Viridiplantae</taxon>
        <taxon>Streptophyta</taxon>
        <taxon>Embryophyta</taxon>
        <taxon>Tracheophyta</taxon>
        <taxon>Spermatophyta</taxon>
        <taxon>Magnoliopsida</taxon>
        <taxon>eudicotyledons</taxon>
        <taxon>Gunneridae</taxon>
        <taxon>Pentapetalae</taxon>
        <taxon>Caryophyllales</taxon>
        <taxon>Cactineae</taxon>
        <taxon>Cactaceae</taxon>
        <taxon>Cactoideae</taxon>
        <taxon>Echinocereeae</taxon>
        <taxon>Carnegiea</taxon>
    </lineage>
</organism>
<dbReference type="Proteomes" id="UP001153076">
    <property type="component" value="Unassembled WGS sequence"/>
</dbReference>
<keyword evidence="3" id="KW-1185">Reference proteome</keyword>
<reference evidence="2" key="1">
    <citation type="submission" date="2022-04" db="EMBL/GenBank/DDBJ databases">
        <title>Carnegiea gigantea Genome sequencing and assembly v2.</title>
        <authorList>
            <person name="Copetti D."/>
            <person name="Sanderson M.J."/>
            <person name="Burquez A."/>
            <person name="Wojciechowski M.F."/>
        </authorList>
    </citation>
    <scope>NUCLEOTIDE SEQUENCE</scope>
    <source>
        <strain evidence="2">SGP5-SGP5p</strain>
        <tissue evidence="2">Aerial part</tissue>
    </source>
</reference>
<feature type="region of interest" description="Disordered" evidence="1">
    <location>
        <begin position="122"/>
        <end position="192"/>
    </location>
</feature>
<dbReference type="AlphaFoldDB" id="A0A9Q1K9E3"/>
<comment type="caution">
    <text evidence="2">The sequence shown here is derived from an EMBL/GenBank/DDBJ whole genome shotgun (WGS) entry which is preliminary data.</text>
</comment>
<proteinExistence type="predicted"/>
<feature type="compositionally biased region" description="Polar residues" evidence="1">
    <location>
        <begin position="144"/>
        <end position="167"/>
    </location>
</feature>
<gene>
    <name evidence="2" type="ORF">Cgig2_009230</name>
</gene>
<feature type="compositionally biased region" description="Polar residues" evidence="1">
    <location>
        <begin position="178"/>
        <end position="188"/>
    </location>
</feature>
<sequence>MFPRACRRICVVHFQRNFVKVFQGPKLKALMMRASNAYNGWTHRKAMKALHKLSPAAHNWLLDEPKEHWCRLRKQVATFEVGPSRSQGRESTDLGVGPSNSQPITATTTSPKRFTRQLLLQAQKSNANKRRTGQNVSEPPLTIRDSSPITAIPSPSQPLSSATAEHTTNTRRRGSVFWLSQQGTSSQKLKPKKRITLIQERIRSLT</sequence>
<evidence type="ECO:0008006" key="4">
    <source>
        <dbReference type="Google" id="ProtNLM"/>
    </source>
</evidence>
<feature type="region of interest" description="Disordered" evidence="1">
    <location>
        <begin position="80"/>
        <end position="110"/>
    </location>
</feature>
<evidence type="ECO:0000313" key="3">
    <source>
        <dbReference type="Proteomes" id="UP001153076"/>
    </source>
</evidence>
<dbReference type="OrthoDB" id="1683089at2759"/>
<name>A0A9Q1K9E3_9CARY</name>
<dbReference type="EMBL" id="JAKOGI010000230">
    <property type="protein sequence ID" value="KAJ8439087.1"/>
    <property type="molecule type" value="Genomic_DNA"/>
</dbReference>
<feature type="compositionally biased region" description="Polar residues" evidence="1">
    <location>
        <begin position="98"/>
        <end position="110"/>
    </location>
</feature>
<protein>
    <recommendedName>
        <fullName evidence="4">Transposase</fullName>
    </recommendedName>
</protein>